<name>X1TBM4_9ZZZZ</name>
<organism evidence="1">
    <name type="scientific">marine sediment metagenome</name>
    <dbReference type="NCBI Taxonomy" id="412755"/>
    <lineage>
        <taxon>unclassified sequences</taxon>
        <taxon>metagenomes</taxon>
        <taxon>ecological metagenomes</taxon>
    </lineage>
</organism>
<accession>X1TBM4</accession>
<reference evidence="1" key="1">
    <citation type="journal article" date="2014" name="Front. Microbiol.">
        <title>High frequency of phylogenetically diverse reductive dehalogenase-homologous genes in deep subseafloor sedimentary metagenomes.</title>
        <authorList>
            <person name="Kawai M."/>
            <person name="Futagami T."/>
            <person name="Toyoda A."/>
            <person name="Takaki Y."/>
            <person name="Nishi S."/>
            <person name="Hori S."/>
            <person name="Arai W."/>
            <person name="Tsubouchi T."/>
            <person name="Morono Y."/>
            <person name="Uchiyama I."/>
            <person name="Ito T."/>
            <person name="Fujiyama A."/>
            <person name="Inagaki F."/>
            <person name="Takami H."/>
        </authorList>
    </citation>
    <scope>NUCLEOTIDE SEQUENCE</scope>
    <source>
        <strain evidence="1">Expedition CK06-06</strain>
    </source>
</reference>
<evidence type="ECO:0000313" key="1">
    <source>
        <dbReference type="EMBL" id="GAI77419.1"/>
    </source>
</evidence>
<dbReference type="Gene3D" id="3.40.1180.10">
    <property type="entry name" value="Decaprenyl diphosphate synthase-like"/>
    <property type="match status" value="1"/>
</dbReference>
<feature type="non-terminal residue" evidence="1">
    <location>
        <position position="1"/>
    </location>
</feature>
<dbReference type="InterPro" id="IPR036424">
    <property type="entry name" value="UPP_synth-like_sf"/>
</dbReference>
<dbReference type="GO" id="GO:0016765">
    <property type="term" value="F:transferase activity, transferring alkyl or aryl (other than methyl) groups"/>
    <property type="evidence" value="ECO:0007669"/>
    <property type="project" value="InterPro"/>
</dbReference>
<proteinExistence type="predicted"/>
<protein>
    <submittedName>
        <fullName evidence="1">Uncharacterized protein</fullName>
    </submittedName>
</protein>
<gene>
    <name evidence="1" type="ORF">S12H4_20696</name>
</gene>
<comment type="caution">
    <text evidence="1">The sequence shown here is derived from an EMBL/GenBank/DDBJ whole genome shotgun (WGS) entry which is preliminary data.</text>
</comment>
<sequence length="56" mass="6323">TKVYWPAFTRHDFEVALANYQSRQRRFGLVEADEKDKSVALPTGLPLPADKSDALC</sequence>
<dbReference type="AlphaFoldDB" id="X1TBM4"/>
<dbReference type="EMBL" id="BARW01010532">
    <property type="protein sequence ID" value="GAI77419.1"/>
    <property type="molecule type" value="Genomic_DNA"/>
</dbReference>